<keyword evidence="4" id="KW-1185">Reference proteome</keyword>
<dbReference type="OrthoDB" id="69088at2759"/>
<evidence type="ECO:0000259" key="2">
    <source>
        <dbReference type="Pfam" id="PF14838"/>
    </source>
</evidence>
<sequence>METQQYKVTLKDVTSFLSKNDEKIEERTNYAITLLQSLPCARYAVLEKIGEVFFDEAQRYIVELERQHLEDGGPLISETATLNHDIQIKKIKHVLISSIESNSKAWAPLIFQWAVQTGSQICSQYGTSRHFSIMPLEERLQMWLACSATNSLMEITITCMKKLIDKNEESCVKSLLGATLSCSPFFDWALAHLSCAFPSIVPNRLLWHALDAFSKQSRKAEVIKETILSIFDLMMPKIENHIQNCIQEMFMSSLVEVKSDEDEKSHTLLCIIPFLLHLGVAKIELFTPIVGTILDQITSHHLQLLQEQSKLREDVLQRSIVRRTVNCLKMMTRSTYKILQYLIKYTCMEDTKLCKEHPDLAKSVQNVAFVILESLLLQLRHDVHLYARSVKEPIKIKGEDPMKAPFLHSLTPSTKQCCQQLSSSSGTKKEILQDFVTLMALQEGREKMKEILSFILVNTTMESDKNTLTSFLNDFGMNESKLFEETVNDVFNSINLSSPYTASQVNKLLRNLRHLYEQKDESLAAGTQIKKYIGVIAKICISVQNESVLKEAFRMLETFSAHELRMSEYALVAQAVLHNYFKMFTGGNTSDQSSLPYDLILKNLTNTHKPIQQYVIRLLVEAILKKDKEHFDTEPEESSEKSGLMDKNYKMIKQNRFHGNITSMVFKDGLRLNKRSLNSESSGVNQSNLHQRFMKTLFLVLSTNSGYASPKSTHEDDDDEEMKSQQTFFTSWEDAKFSRAFPTGYAYTANLLVELVCPECVPVCPWPDEDFLKYTIERDLKVKNAFDQESILWDVLDLVSTARPSLYHCSVLIQSLFGTSLNFWQSNRRPNTTSTPKELANIRRILNILKQAGWIPSDFDSIDDIFPHIKPKEVYNILSAIWKYLKISNNSPDRFIDRDQLGRPQPAPNPENVQIVRGVIKIVFFQNITKIGHMCKRFLAENPS</sequence>
<dbReference type="PANTHER" id="PTHR31697">
    <property type="entry name" value="INTEGRATOR COMPLEX SUBUNIT 5"/>
    <property type="match status" value="1"/>
</dbReference>
<evidence type="ECO:0000313" key="3">
    <source>
        <dbReference type="EnsemblMetazoa" id="CLYHEMP023375.1"/>
    </source>
</evidence>
<evidence type="ECO:0008006" key="5">
    <source>
        <dbReference type="Google" id="ProtNLM"/>
    </source>
</evidence>
<feature type="domain" description="Integrator complex subunit 5 N-terminal" evidence="1">
    <location>
        <begin position="10"/>
        <end position="214"/>
    </location>
</feature>
<dbReference type="InterPro" id="IPR040316">
    <property type="entry name" value="INTS5"/>
</dbReference>
<dbReference type="GeneID" id="136809999"/>
<dbReference type="AlphaFoldDB" id="A0A7M5XHH2"/>
<dbReference type="PANTHER" id="PTHR31697:SF2">
    <property type="entry name" value="INTEGRATOR COMPLEX SUBUNIT 5"/>
    <property type="match status" value="1"/>
</dbReference>
<reference evidence="3" key="1">
    <citation type="submission" date="2021-01" db="UniProtKB">
        <authorList>
            <consortium name="EnsemblMetazoa"/>
        </authorList>
    </citation>
    <scope>IDENTIFICATION</scope>
</reference>
<accession>A0A7M5XHH2</accession>
<feature type="domain" description="Integrator complex subunit 5 C-terminal" evidence="2">
    <location>
        <begin position="229"/>
        <end position="930"/>
    </location>
</feature>
<evidence type="ECO:0000313" key="4">
    <source>
        <dbReference type="Proteomes" id="UP000594262"/>
    </source>
</evidence>
<evidence type="ECO:0000259" key="1">
    <source>
        <dbReference type="Pfam" id="PF14837"/>
    </source>
</evidence>
<protein>
    <recommendedName>
        <fullName evidence="5">Integrator complex subunit 5</fullName>
    </recommendedName>
</protein>
<dbReference type="GO" id="GO:0034472">
    <property type="term" value="P:snRNA 3'-end processing"/>
    <property type="evidence" value="ECO:0007669"/>
    <property type="project" value="TreeGrafter"/>
</dbReference>
<dbReference type="RefSeq" id="XP_066922670.1">
    <property type="nucleotide sequence ID" value="XM_067066569.1"/>
</dbReference>
<organism evidence="3 4">
    <name type="scientific">Clytia hemisphaerica</name>
    <dbReference type="NCBI Taxonomy" id="252671"/>
    <lineage>
        <taxon>Eukaryota</taxon>
        <taxon>Metazoa</taxon>
        <taxon>Cnidaria</taxon>
        <taxon>Hydrozoa</taxon>
        <taxon>Hydroidolina</taxon>
        <taxon>Leptothecata</taxon>
        <taxon>Obeliida</taxon>
        <taxon>Clytiidae</taxon>
        <taxon>Clytia</taxon>
    </lineage>
</organism>
<dbReference type="RefSeq" id="XP_066922669.1">
    <property type="nucleotide sequence ID" value="XM_067066568.1"/>
</dbReference>
<dbReference type="Pfam" id="PF14837">
    <property type="entry name" value="INTS5_N"/>
    <property type="match status" value="1"/>
</dbReference>
<dbReference type="InterPro" id="IPR029445">
    <property type="entry name" value="INTS5_N"/>
</dbReference>
<dbReference type="EnsemblMetazoa" id="CLYHEMT023375.1">
    <property type="protein sequence ID" value="CLYHEMP023375.1"/>
    <property type="gene ID" value="CLYHEMG023375"/>
</dbReference>
<dbReference type="Pfam" id="PF14838">
    <property type="entry name" value="INTS5_C"/>
    <property type="match status" value="1"/>
</dbReference>
<name>A0A7M5XHH2_9CNID</name>
<dbReference type="InterPro" id="IPR029444">
    <property type="entry name" value="INTS5_C"/>
</dbReference>
<dbReference type="GO" id="GO:0032039">
    <property type="term" value="C:integrator complex"/>
    <property type="evidence" value="ECO:0007669"/>
    <property type="project" value="InterPro"/>
</dbReference>
<dbReference type="Proteomes" id="UP000594262">
    <property type="component" value="Unplaced"/>
</dbReference>
<proteinExistence type="predicted"/>